<evidence type="ECO:0000259" key="6">
    <source>
        <dbReference type="PROSITE" id="PS51898"/>
    </source>
</evidence>
<dbReference type="Gene3D" id="1.10.443.10">
    <property type="entry name" value="Intergrase catalytic core"/>
    <property type="match status" value="1"/>
</dbReference>
<evidence type="ECO:0000256" key="2">
    <source>
        <dbReference type="ARBA" id="ARBA00022908"/>
    </source>
</evidence>
<dbReference type="Gene3D" id="1.10.150.130">
    <property type="match status" value="1"/>
</dbReference>
<evidence type="ECO:0000256" key="5">
    <source>
        <dbReference type="PROSITE-ProRule" id="PRU01248"/>
    </source>
</evidence>
<proteinExistence type="inferred from homology"/>
<keyword evidence="4" id="KW-0233">DNA recombination</keyword>
<dbReference type="PROSITE" id="PS51900">
    <property type="entry name" value="CB"/>
    <property type="match status" value="1"/>
</dbReference>
<protein>
    <submittedName>
        <fullName evidence="8">Putative prophage phiRv2 integrase</fullName>
    </submittedName>
</protein>
<comment type="caution">
    <text evidence="8">The sequence shown here is derived from an EMBL/GenBank/DDBJ whole genome shotgun (WGS) entry which is preliminary data.</text>
</comment>
<dbReference type="GO" id="GO:0003677">
    <property type="term" value="F:DNA binding"/>
    <property type="evidence" value="ECO:0007669"/>
    <property type="project" value="UniProtKB-UniRule"/>
</dbReference>
<accession>A0A3E2MVN6</accession>
<dbReference type="CDD" id="cd01189">
    <property type="entry name" value="INT_ICEBs1_C_like"/>
    <property type="match status" value="1"/>
</dbReference>
<dbReference type="PANTHER" id="PTHR30349">
    <property type="entry name" value="PHAGE INTEGRASE-RELATED"/>
    <property type="match status" value="1"/>
</dbReference>
<dbReference type="InterPro" id="IPR004107">
    <property type="entry name" value="Integrase_SAM-like_N"/>
</dbReference>
<dbReference type="InterPro" id="IPR011010">
    <property type="entry name" value="DNA_brk_join_enz"/>
</dbReference>
<dbReference type="InterPro" id="IPR010998">
    <property type="entry name" value="Integrase_recombinase_N"/>
</dbReference>
<dbReference type="InterPro" id="IPR002104">
    <property type="entry name" value="Integrase_catalytic"/>
</dbReference>
<keyword evidence="2" id="KW-0229">DNA integration</keyword>
<evidence type="ECO:0000313" key="9">
    <source>
        <dbReference type="Proteomes" id="UP000257451"/>
    </source>
</evidence>
<organism evidence="8 9">
    <name type="scientific">Mycobacterium marinum</name>
    <dbReference type="NCBI Taxonomy" id="1781"/>
    <lineage>
        <taxon>Bacteria</taxon>
        <taxon>Bacillati</taxon>
        <taxon>Actinomycetota</taxon>
        <taxon>Actinomycetes</taxon>
        <taxon>Mycobacteriales</taxon>
        <taxon>Mycobacteriaceae</taxon>
        <taxon>Mycobacterium</taxon>
        <taxon>Mycobacterium ulcerans group</taxon>
    </lineage>
</organism>
<dbReference type="GO" id="GO:0006310">
    <property type="term" value="P:DNA recombination"/>
    <property type="evidence" value="ECO:0007669"/>
    <property type="project" value="UniProtKB-KW"/>
</dbReference>
<evidence type="ECO:0000256" key="3">
    <source>
        <dbReference type="ARBA" id="ARBA00023125"/>
    </source>
</evidence>
<dbReference type="InterPro" id="IPR044068">
    <property type="entry name" value="CB"/>
</dbReference>
<dbReference type="SUPFAM" id="SSF56349">
    <property type="entry name" value="DNA breaking-rejoining enzymes"/>
    <property type="match status" value="1"/>
</dbReference>
<name>A0A3E2MVN6_MYCMR</name>
<dbReference type="InterPro" id="IPR013762">
    <property type="entry name" value="Integrase-like_cat_sf"/>
</dbReference>
<evidence type="ECO:0000259" key="7">
    <source>
        <dbReference type="PROSITE" id="PS51900"/>
    </source>
</evidence>
<dbReference type="PROSITE" id="PS51898">
    <property type="entry name" value="TYR_RECOMBINASE"/>
    <property type="match status" value="1"/>
</dbReference>
<dbReference type="AlphaFoldDB" id="A0A3E2MVN6"/>
<reference evidence="8 9" key="1">
    <citation type="journal article" date="2018" name="Sci. Rep.">
        <title>Extensive genomic diversity among Mycobacterium marinum strains revealed by whole genome sequencing.</title>
        <authorList>
            <person name="Das S."/>
            <person name="Pettersson B.M."/>
            <person name="Behra P.R."/>
            <person name="Mallick A."/>
            <person name="Cheramie M."/>
            <person name="Ramesh M."/>
            <person name="Shirreff L."/>
            <person name="DuCote T."/>
            <person name="Dasgupta S."/>
            <person name="Ennis D.G."/>
            <person name="Kirsebom L.A."/>
        </authorList>
    </citation>
    <scope>NUCLEOTIDE SEQUENCE [LARGE SCALE GENOMIC DNA]</scope>
    <source>
        <strain evidence="8 9">Davis1</strain>
    </source>
</reference>
<evidence type="ECO:0000313" key="8">
    <source>
        <dbReference type="EMBL" id="RFZ40884.1"/>
    </source>
</evidence>
<feature type="domain" description="Tyr recombinase" evidence="6">
    <location>
        <begin position="164"/>
        <end position="348"/>
    </location>
</feature>
<dbReference type="EMBL" id="PEDF01000085">
    <property type="protein sequence ID" value="RFZ40884.1"/>
    <property type="molecule type" value="Genomic_DNA"/>
</dbReference>
<dbReference type="GO" id="GO:0015074">
    <property type="term" value="P:DNA integration"/>
    <property type="evidence" value="ECO:0007669"/>
    <property type="project" value="UniProtKB-KW"/>
</dbReference>
<dbReference type="Pfam" id="PF00589">
    <property type="entry name" value="Phage_integrase"/>
    <property type="match status" value="1"/>
</dbReference>
<evidence type="ECO:0000256" key="4">
    <source>
        <dbReference type="ARBA" id="ARBA00023172"/>
    </source>
</evidence>
<comment type="similarity">
    <text evidence="1">Belongs to the 'phage' integrase family.</text>
</comment>
<evidence type="ECO:0000256" key="1">
    <source>
        <dbReference type="ARBA" id="ARBA00008857"/>
    </source>
</evidence>
<dbReference type="InterPro" id="IPR050090">
    <property type="entry name" value="Tyrosine_recombinase_XerCD"/>
</dbReference>
<keyword evidence="3 5" id="KW-0238">DNA-binding</keyword>
<dbReference type="Pfam" id="PF14659">
    <property type="entry name" value="Phage_int_SAM_3"/>
    <property type="match status" value="1"/>
</dbReference>
<feature type="domain" description="Core-binding (CB)" evidence="7">
    <location>
        <begin position="61"/>
        <end position="150"/>
    </location>
</feature>
<dbReference type="PANTHER" id="PTHR30349:SF64">
    <property type="entry name" value="PROPHAGE INTEGRASE INTD-RELATED"/>
    <property type="match status" value="1"/>
</dbReference>
<dbReference type="Proteomes" id="UP000257451">
    <property type="component" value="Unassembled WGS sequence"/>
</dbReference>
<gene>
    <name evidence="8" type="ORF">DAVIS_02849</name>
</gene>
<sequence>MRKERSAVYGKVARWRVRWVDDSGREQSKVFRLKEAAQAHLDQVTADVVRGEYVNARNSQVTFGVVAKEWLAGKGTRKPKTVAGYESLLDHLVLPRWRGVKLKDITHGDVQRWVSGLSANGSVRMEGRGLSASRVIQAHQCMSAVLKYAIRTDRLAKNVAAGIELPRKAEAERRCLTHGQLWDLAERVGEHKAVTLVMGYCGLRIGEVRALRFKDLRDQTLTVRASVTKVTGKGFIEATTKTHRTRWVPVPQVVWELLPSGDDDALVFPGRDGFLTDFEYRRAFDQAAKDVGVPGLVPHELRHTCASLAIAAGATILAVQRLLGHETASMTLDLYGHLYSDDLTNVANALDTAARALSA</sequence>